<reference evidence="9 10" key="1">
    <citation type="submission" date="2024-03" db="EMBL/GenBank/DDBJ databases">
        <title>Draft genome sequence of Pseudonocardia carboxydivorans JCM 14827.</title>
        <authorList>
            <person name="Duangmal K."/>
        </authorList>
    </citation>
    <scope>NUCLEOTIDE SEQUENCE [LARGE SCALE GENOMIC DNA]</scope>
    <source>
        <strain evidence="9 10">JCM 14827</strain>
    </source>
</reference>
<keyword evidence="10" id="KW-1185">Reference proteome</keyword>
<gene>
    <name evidence="9" type="ORF">WG925_11465</name>
</gene>
<dbReference type="InterPro" id="IPR000522">
    <property type="entry name" value="ABC_transptr_permease_BtuC"/>
</dbReference>
<dbReference type="Pfam" id="PF01032">
    <property type="entry name" value="FecCD"/>
    <property type="match status" value="1"/>
</dbReference>
<keyword evidence="7 8" id="KW-0472">Membrane</keyword>
<evidence type="ECO:0000256" key="5">
    <source>
        <dbReference type="ARBA" id="ARBA00022692"/>
    </source>
</evidence>
<comment type="subcellular location">
    <subcellularLocation>
        <location evidence="1">Cell membrane</location>
        <topology evidence="1">Multi-pass membrane protein</topology>
    </subcellularLocation>
</comment>
<evidence type="ECO:0000256" key="4">
    <source>
        <dbReference type="ARBA" id="ARBA00022475"/>
    </source>
</evidence>
<protein>
    <submittedName>
        <fullName evidence="9">Iron chelate uptake ABC transporter family permease subunit</fullName>
    </submittedName>
</protein>
<feature type="transmembrane region" description="Helical" evidence="8">
    <location>
        <begin position="56"/>
        <end position="75"/>
    </location>
</feature>
<sequence length="349" mass="33781">MRRALLLLAVAAGAVLLAALVLGTGTPAVAPHRLPAVLGAAGGIEHVVVTELRVPRLLLGVFTGAALGLAGLLLQDGLRNPLAVPELLGVSSGAAAAVAVTVVTGAAVPFAPLLPAVVGAVTGGALTLLAVRGAVGPAAVLLIGAGVGAALQALLLAAVAMTGSSEQGVLVRYLLGSLTGTTWATVTPVLPALAVAFVAGVAVLPLLGPLRLGDDAASALGLRTGAARAAVLGVACLLVAAVVGPAGPVAWVGFLAPQLVRVLLPAARPLPRAAACAGAGAAVVVVADLLARTVLYPVELPVGGFTAGVAIVAGGLLLVWRRPRAVRTAGPARAAVPVRTDGPAAAVDR</sequence>
<dbReference type="InterPro" id="IPR037294">
    <property type="entry name" value="ABC_BtuC-like"/>
</dbReference>
<keyword evidence="5 8" id="KW-0812">Transmembrane</keyword>
<feature type="transmembrane region" description="Helical" evidence="8">
    <location>
        <begin position="87"/>
        <end position="107"/>
    </location>
</feature>
<dbReference type="Proteomes" id="UP001367513">
    <property type="component" value="Unassembled WGS sequence"/>
</dbReference>
<organism evidence="9 10">
    <name type="scientific">Pseudonocardia alni subsp. carboxydivorans</name>
    <dbReference type="NCBI Taxonomy" id="415010"/>
    <lineage>
        <taxon>Bacteria</taxon>
        <taxon>Bacillati</taxon>
        <taxon>Actinomycetota</taxon>
        <taxon>Actinomycetes</taxon>
        <taxon>Pseudonocardiales</taxon>
        <taxon>Pseudonocardiaceae</taxon>
        <taxon>Pseudonocardia</taxon>
    </lineage>
</organism>
<dbReference type="SUPFAM" id="SSF81345">
    <property type="entry name" value="ABC transporter involved in vitamin B12 uptake, BtuC"/>
    <property type="match status" value="1"/>
</dbReference>
<keyword evidence="3" id="KW-0813">Transport</keyword>
<dbReference type="PANTHER" id="PTHR30472:SF25">
    <property type="entry name" value="ABC TRANSPORTER PERMEASE PROTEIN MJ0876-RELATED"/>
    <property type="match status" value="1"/>
</dbReference>
<evidence type="ECO:0000256" key="1">
    <source>
        <dbReference type="ARBA" id="ARBA00004651"/>
    </source>
</evidence>
<feature type="transmembrane region" description="Helical" evidence="8">
    <location>
        <begin position="183"/>
        <end position="208"/>
    </location>
</feature>
<keyword evidence="6 8" id="KW-1133">Transmembrane helix</keyword>
<feature type="transmembrane region" description="Helical" evidence="8">
    <location>
        <begin position="300"/>
        <end position="320"/>
    </location>
</feature>
<feature type="transmembrane region" description="Helical" evidence="8">
    <location>
        <begin position="138"/>
        <end position="163"/>
    </location>
</feature>
<keyword evidence="4" id="KW-1003">Cell membrane</keyword>
<dbReference type="PANTHER" id="PTHR30472">
    <property type="entry name" value="FERRIC ENTEROBACTIN TRANSPORT SYSTEM PERMEASE PROTEIN"/>
    <property type="match status" value="1"/>
</dbReference>
<evidence type="ECO:0000256" key="6">
    <source>
        <dbReference type="ARBA" id="ARBA00022989"/>
    </source>
</evidence>
<evidence type="ECO:0000256" key="7">
    <source>
        <dbReference type="ARBA" id="ARBA00023136"/>
    </source>
</evidence>
<comment type="caution">
    <text evidence="9">The sequence shown here is derived from an EMBL/GenBank/DDBJ whole genome shotgun (WGS) entry which is preliminary data.</text>
</comment>
<feature type="transmembrane region" description="Helical" evidence="8">
    <location>
        <begin position="220"/>
        <end position="243"/>
    </location>
</feature>
<evidence type="ECO:0000256" key="2">
    <source>
        <dbReference type="ARBA" id="ARBA00007935"/>
    </source>
</evidence>
<accession>A0ABU9ADX4</accession>
<evidence type="ECO:0000256" key="8">
    <source>
        <dbReference type="SAM" id="Phobius"/>
    </source>
</evidence>
<evidence type="ECO:0000256" key="3">
    <source>
        <dbReference type="ARBA" id="ARBA00022448"/>
    </source>
</evidence>
<proteinExistence type="inferred from homology"/>
<dbReference type="RefSeq" id="WP_346108401.1">
    <property type="nucleotide sequence ID" value="NZ_BAAAOD010000089.1"/>
</dbReference>
<evidence type="ECO:0000313" key="9">
    <source>
        <dbReference type="EMBL" id="MEK6464353.1"/>
    </source>
</evidence>
<evidence type="ECO:0000313" key="10">
    <source>
        <dbReference type="Proteomes" id="UP001367513"/>
    </source>
</evidence>
<dbReference type="EMBL" id="JBBPIX010000005">
    <property type="protein sequence ID" value="MEK6464353.1"/>
    <property type="molecule type" value="Genomic_DNA"/>
</dbReference>
<feature type="transmembrane region" description="Helical" evidence="8">
    <location>
        <begin position="113"/>
        <end position="131"/>
    </location>
</feature>
<dbReference type="Gene3D" id="1.10.3470.10">
    <property type="entry name" value="ABC transporter involved in vitamin B12 uptake, BtuC"/>
    <property type="match status" value="1"/>
</dbReference>
<comment type="similarity">
    <text evidence="2">Belongs to the binding-protein-dependent transport system permease family. FecCD subfamily.</text>
</comment>
<name>A0ABU9ADX4_PSEA5</name>